<protein>
    <recommendedName>
        <fullName evidence="4">DUF3618 domain-containing protein</fullName>
    </recommendedName>
</protein>
<accession>A0ABV5ZTX7</accession>
<feature type="compositionally biased region" description="Basic and acidic residues" evidence="1">
    <location>
        <begin position="10"/>
        <end position="43"/>
    </location>
</feature>
<evidence type="ECO:0000256" key="1">
    <source>
        <dbReference type="SAM" id="MobiDB-lite"/>
    </source>
</evidence>
<comment type="caution">
    <text evidence="2">The sequence shown here is derived from an EMBL/GenBank/DDBJ whole genome shotgun (WGS) entry which is preliminary data.</text>
</comment>
<name>A0ABV5ZTX7_9PSEU</name>
<keyword evidence="3" id="KW-1185">Reference proteome</keyword>
<sequence>MSTPQHAAQSKHENKTEEVRKKAHEEAESLREKATEVKDKVSEQVDTGLSKLPPEVSGKVKKIMAEARRHPLQAALMGLGALSILRRLVQRKK</sequence>
<organism evidence="2 3">
    <name type="scientific">Allokutzneria oryzae</name>
    <dbReference type="NCBI Taxonomy" id="1378989"/>
    <lineage>
        <taxon>Bacteria</taxon>
        <taxon>Bacillati</taxon>
        <taxon>Actinomycetota</taxon>
        <taxon>Actinomycetes</taxon>
        <taxon>Pseudonocardiales</taxon>
        <taxon>Pseudonocardiaceae</taxon>
        <taxon>Allokutzneria</taxon>
    </lineage>
</organism>
<reference evidence="2 3" key="1">
    <citation type="submission" date="2024-09" db="EMBL/GenBank/DDBJ databases">
        <authorList>
            <person name="Sun Q."/>
            <person name="Mori K."/>
        </authorList>
    </citation>
    <scope>NUCLEOTIDE SEQUENCE [LARGE SCALE GENOMIC DNA]</scope>
    <source>
        <strain evidence="2 3">TBRC 7907</strain>
    </source>
</reference>
<evidence type="ECO:0000313" key="2">
    <source>
        <dbReference type="EMBL" id="MFB9903514.1"/>
    </source>
</evidence>
<evidence type="ECO:0000313" key="3">
    <source>
        <dbReference type="Proteomes" id="UP001589693"/>
    </source>
</evidence>
<feature type="region of interest" description="Disordered" evidence="1">
    <location>
        <begin position="1"/>
        <end position="54"/>
    </location>
</feature>
<dbReference type="Proteomes" id="UP001589693">
    <property type="component" value="Unassembled WGS sequence"/>
</dbReference>
<evidence type="ECO:0008006" key="4">
    <source>
        <dbReference type="Google" id="ProtNLM"/>
    </source>
</evidence>
<gene>
    <name evidence="2" type="ORF">ACFFQA_06135</name>
</gene>
<proteinExistence type="predicted"/>
<dbReference type="EMBL" id="JBHLZU010000005">
    <property type="protein sequence ID" value="MFB9903514.1"/>
    <property type="molecule type" value="Genomic_DNA"/>
</dbReference>
<dbReference type="RefSeq" id="WP_377850658.1">
    <property type="nucleotide sequence ID" value="NZ_JBHLZU010000005.1"/>
</dbReference>